<reference evidence="6 7" key="1">
    <citation type="submission" date="2020-04" db="EMBL/GenBank/DDBJ databases">
        <title>Rhodospirillaceae bacterium KN72 isolated from deep sea.</title>
        <authorList>
            <person name="Zhang D.-C."/>
        </authorList>
    </citation>
    <scope>NUCLEOTIDE SEQUENCE [LARGE SCALE GENOMIC DNA]</scope>
    <source>
        <strain evidence="6 7">KN72</strain>
    </source>
</reference>
<evidence type="ECO:0000256" key="4">
    <source>
        <dbReference type="ARBA" id="ARBA00023239"/>
    </source>
</evidence>
<evidence type="ECO:0000256" key="2">
    <source>
        <dbReference type="ARBA" id="ARBA00006906"/>
    </source>
</evidence>
<dbReference type="Pfam" id="PF01081">
    <property type="entry name" value="Aldolase"/>
    <property type="match status" value="1"/>
</dbReference>
<dbReference type="CDD" id="cd00452">
    <property type="entry name" value="KDPG_aldolase"/>
    <property type="match status" value="1"/>
</dbReference>
<keyword evidence="4" id="KW-0456">Lyase</keyword>
<comment type="caution">
    <text evidence="6">The sequence shown here is derived from an EMBL/GenBank/DDBJ whole genome shotgun (WGS) entry which is preliminary data.</text>
</comment>
<evidence type="ECO:0000256" key="1">
    <source>
        <dbReference type="ARBA" id="ARBA00004761"/>
    </source>
</evidence>
<comment type="similarity">
    <text evidence="2">Belongs to the KHG/KDPG aldolase family.</text>
</comment>
<dbReference type="Proteomes" id="UP000539372">
    <property type="component" value="Unassembled WGS sequence"/>
</dbReference>
<dbReference type="PANTHER" id="PTHR30246:SF1">
    <property type="entry name" value="2-DEHYDRO-3-DEOXY-6-PHOSPHOGALACTONATE ALDOLASE-RELATED"/>
    <property type="match status" value="1"/>
</dbReference>
<keyword evidence="5" id="KW-0119">Carbohydrate metabolism</keyword>
<evidence type="ECO:0000256" key="5">
    <source>
        <dbReference type="ARBA" id="ARBA00023277"/>
    </source>
</evidence>
<name>A0A7Y0DXG2_9PROT</name>
<accession>A0A7Y0DXG2</accession>
<evidence type="ECO:0000313" key="7">
    <source>
        <dbReference type="Proteomes" id="UP000539372"/>
    </source>
</evidence>
<protein>
    <submittedName>
        <fullName evidence="6">Bifunctional 4-hydroxy-2-oxoglutarate aldolase/2-dehydro-3-deoxy-phosphogluconate aldolase</fullName>
    </submittedName>
</protein>
<dbReference type="GO" id="GO:0016829">
    <property type="term" value="F:lyase activity"/>
    <property type="evidence" value="ECO:0007669"/>
    <property type="project" value="UniProtKB-KW"/>
</dbReference>
<proteinExistence type="inferred from homology"/>
<comment type="pathway">
    <text evidence="1">Carbohydrate acid metabolism.</text>
</comment>
<evidence type="ECO:0000256" key="3">
    <source>
        <dbReference type="ARBA" id="ARBA00011233"/>
    </source>
</evidence>
<dbReference type="RefSeq" id="WP_169623679.1">
    <property type="nucleotide sequence ID" value="NZ_JABBNT010000001.1"/>
</dbReference>
<dbReference type="PANTHER" id="PTHR30246">
    <property type="entry name" value="2-KETO-3-DEOXY-6-PHOSPHOGLUCONATE ALDOLASE"/>
    <property type="match status" value="1"/>
</dbReference>
<gene>
    <name evidence="6" type="ORF">HH303_02835</name>
</gene>
<dbReference type="EMBL" id="JABBNT010000001">
    <property type="protein sequence ID" value="NMM43399.1"/>
    <property type="molecule type" value="Genomic_DNA"/>
</dbReference>
<organism evidence="6 7">
    <name type="scientific">Pacificispira spongiicola</name>
    <dbReference type="NCBI Taxonomy" id="2729598"/>
    <lineage>
        <taxon>Bacteria</taxon>
        <taxon>Pseudomonadati</taxon>
        <taxon>Pseudomonadota</taxon>
        <taxon>Alphaproteobacteria</taxon>
        <taxon>Rhodospirillales</taxon>
        <taxon>Rhodospirillaceae</taxon>
        <taxon>Pacificispira</taxon>
    </lineage>
</organism>
<dbReference type="Gene3D" id="3.20.20.70">
    <property type="entry name" value="Aldolase class I"/>
    <property type="match status" value="1"/>
</dbReference>
<sequence>MTDILSKLSEARAIPVVRHADASVAARGASILAENGFPVVEVTFTVPEAANLIASLRDRQPEACFGAGTVMTVAQANAAIDAGAEFIVSPCLAEDVADLCEERAVPYLPGAATPKEVFACWQAGAAVVKVFPAKQAGGPGFVKAVKAVFPDIPLMPTGGIGLDDMQDYLDAGVLCVGLGELFPARDLERGDDGAAMEFVRAAYVRVRGLSKK</sequence>
<dbReference type="InterPro" id="IPR000887">
    <property type="entry name" value="Aldlse_KDPG_KHG"/>
</dbReference>
<dbReference type="InterPro" id="IPR013785">
    <property type="entry name" value="Aldolase_TIM"/>
</dbReference>
<dbReference type="AlphaFoldDB" id="A0A7Y0DXG2"/>
<dbReference type="NCBIfam" id="TIGR01182">
    <property type="entry name" value="eda"/>
    <property type="match status" value="1"/>
</dbReference>
<dbReference type="SUPFAM" id="SSF51569">
    <property type="entry name" value="Aldolase"/>
    <property type="match status" value="1"/>
</dbReference>
<evidence type="ECO:0000313" key="6">
    <source>
        <dbReference type="EMBL" id="NMM43399.1"/>
    </source>
</evidence>
<comment type="subunit">
    <text evidence="3">Homotrimer.</text>
</comment>
<keyword evidence="7" id="KW-1185">Reference proteome</keyword>